<feature type="non-terminal residue" evidence="2">
    <location>
        <position position="72"/>
    </location>
</feature>
<dbReference type="EMBL" id="JN120989">
    <property type="protein sequence ID" value="AER92789.1"/>
    <property type="molecule type" value="Genomic_RNA"/>
</dbReference>
<dbReference type="Pfam" id="PF00516">
    <property type="entry name" value="GP120"/>
    <property type="match status" value="1"/>
</dbReference>
<protein>
    <submittedName>
        <fullName evidence="2">Envelope glycoprotein</fullName>
    </submittedName>
</protein>
<feature type="domain" description="Human immunodeficiency virus 1 envelope glycoprotein Gp120" evidence="1">
    <location>
        <begin position="12"/>
        <end position="72"/>
    </location>
</feature>
<dbReference type="GO" id="GO:0019031">
    <property type="term" value="C:viral envelope"/>
    <property type="evidence" value="ECO:0007669"/>
    <property type="project" value="UniProtKB-KW"/>
</dbReference>
<gene>
    <name evidence="2" type="primary">env</name>
</gene>
<keyword evidence="2" id="KW-0946">Virion</keyword>
<sequence>CTDVTTNSSYTHNSGQNTTYNSSIAEEMRNCSFNITTELRDKKTKEYAIFYRLDIVPLNDRGNSTEYRLINC</sequence>
<dbReference type="InterPro" id="IPR000777">
    <property type="entry name" value="HIV1_Gp120"/>
</dbReference>
<accession>G8GBF1</accession>
<evidence type="ECO:0000259" key="1">
    <source>
        <dbReference type="Pfam" id="PF00516"/>
    </source>
</evidence>
<proteinExistence type="predicted"/>
<organism evidence="2">
    <name type="scientific">Human immunodeficiency virus type 1</name>
    <name type="common">HIV-1</name>
    <dbReference type="NCBI Taxonomy" id="11676"/>
    <lineage>
        <taxon>Viruses</taxon>
        <taxon>Riboviria</taxon>
        <taxon>Pararnavirae</taxon>
        <taxon>Artverviricota</taxon>
        <taxon>Revtraviricetes</taxon>
        <taxon>Ortervirales</taxon>
        <taxon>Retroviridae</taxon>
        <taxon>Orthoretrovirinae</taxon>
        <taxon>Lentivirus</taxon>
        <taxon>Lentivirus humimdef1</taxon>
    </lineage>
</organism>
<evidence type="ECO:0000313" key="2">
    <source>
        <dbReference type="EMBL" id="AER92789.1"/>
    </source>
</evidence>
<dbReference type="Gene3D" id="3.10.20.10">
    <property type="match status" value="1"/>
</dbReference>
<keyword evidence="2" id="KW-0261">Viral envelope protein</keyword>
<reference evidence="2" key="1">
    <citation type="submission" date="2011-06" db="EMBL/GenBank/DDBJ databases">
        <title>Characterization of variable regions of the env protein of the Human immunodeficiency virus type-1 subtype C obtained from individuals at different disease stages in Sub-Saharan Africa.</title>
        <authorList>
            <person name="Cenci A."/>
            <person name="Tavoschi L."/>
            <person name="D' Avenio G."/>
            <person name="Narino P."/>
            <person name="Becattini S."/>
            <person name="Bernasconi D."/>
            <person name="Chiappi M."/>
            <person name="La Torre L."/>
            <person name="Sukati H."/>
            <person name="Vardas E."/>
            <person name="Lo Presti A."/>
            <person name="Ciccozzi M."/>
            <person name="Picconi O."/>
            <person name="Monini P."/>
            <person name="Ensoli B."/>
            <person name="Butto' S."/>
        </authorList>
    </citation>
    <scope>NUCLEOTIDE SEQUENCE</scope>
    <source>
        <strain evidence="2">SW308V1V2</strain>
    </source>
</reference>
<feature type="non-terminal residue" evidence="2">
    <location>
        <position position="1"/>
    </location>
</feature>
<organismHost>
    <name type="scientific">Homo sapiens</name>
    <name type="common">Human</name>
    <dbReference type="NCBI Taxonomy" id="9606"/>
</organismHost>
<name>G8GBF1_HV1</name>